<gene>
    <name evidence="2" type="ORF">CCHR01_05967</name>
</gene>
<evidence type="ECO:0000313" key="3">
    <source>
        <dbReference type="Proteomes" id="UP001243330"/>
    </source>
</evidence>
<comment type="caution">
    <text evidence="2">The sequence shown here is derived from an EMBL/GenBank/DDBJ whole genome shotgun (WGS) entry which is preliminary data.</text>
</comment>
<organism evidence="2 3">
    <name type="scientific">Colletotrichum chrysophilum</name>
    <dbReference type="NCBI Taxonomy" id="1836956"/>
    <lineage>
        <taxon>Eukaryota</taxon>
        <taxon>Fungi</taxon>
        <taxon>Dikarya</taxon>
        <taxon>Ascomycota</taxon>
        <taxon>Pezizomycotina</taxon>
        <taxon>Sordariomycetes</taxon>
        <taxon>Hypocreomycetidae</taxon>
        <taxon>Glomerellales</taxon>
        <taxon>Glomerellaceae</taxon>
        <taxon>Colletotrichum</taxon>
        <taxon>Colletotrichum gloeosporioides species complex</taxon>
    </lineage>
</organism>
<proteinExistence type="predicted"/>
<feature type="region of interest" description="Disordered" evidence="1">
    <location>
        <begin position="108"/>
        <end position="133"/>
    </location>
</feature>
<dbReference type="Proteomes" id="UP001243330">
    <property type="component" value="Unassembled WGS sequence"/>
</dbReference>
<feature type="region of interest" description="Disordered" evidence="1">
    <location>
        <begin position="67"/>
        <end position="86"/>
    </location>
</feature>
<evidence type="ECO:0000256" key="1">
    <source>
        <dbReference type="SAM" id="MobiDB-lite"/>
    </source>
</evidence>
<sequence length="133" mass="15012">MFTGAKTVTCCLNDIGMALSHLNTVCRKWHFQASRLLTYHHSIDHRRYTCIARYQIIQPAPTADLLTLTPRSSKPQRPKKVSSDFIPPRMHAVRHAARPCHIPRSLPDGETAHTSHLASNGFPHVGCPLREEK</sequence>
<accession>A0AAD9APV9</accession>
<protein>
    <submittedName>
        <fullName evidence="2">Uncharacterized protein</fullName>
    </submittedName>
</protein>
<reference evidence="2" key="1">
    <citation type="submission" date="2023-01" db="EMBL/GenBank/DDBJ databases">
        <title>Colletotrichum chrysophilum M932 genome sequence.</title>
        <authorList>
            <person name="Baroncelli R."/>
        </authorList>
    </citation>
    <scope>NUCLEOTIDE SEQUENCE</scope>
    <source>
        <strain evidence="2">M932</strain>
    </source>
</reference>
<name>A0AAD9APV9_9PEZI</name>
<keyword evidence="3" id="KW-1185">Reference proteome</keyword>
<evidence type="ECO:0000313" key="2">
    <source>
        <dbReference type="EMBL" id="KAK1851390.1"/>
    </source>
</evidence>
<dbReference type="EMBL" id="JAQOWY010000097">
    <property type="protein sequence ID" value="KAK1851390.1"/>
    <property type="molecule type" value="Genomic_DNA"/>
</dbReference>
<dbReference type="AlphaFoldDB" id="A0AAD9APV9"/>